<comment type="subcellular location">
    <subcellularLocation>
        <location evidence="1">Cell envelope</location>
    </subcellularLocation>
</comment>
<keyword evidence="5" id="KW-0812">Transmembrane</keyword>
<evidence type="ECO:0000256" key="3">
    <source>
        <dbReference type="SAM" id="Coils"/>
    </source>
</evidence>
<organism evidence="7 8">
    <name type="scientific">Sulfidibacter corallicola</name>
    <dbReference type="NCBI Taxonomy" id="2818388"/>
    <lineage>
        <taxon>Bacteria</taxon>
        <taxon>Pseudomonadati</taxon>
        <taxon>Acidobacteriota</taxon>
        <taxon>Holophagae</taxon>
        <taxon>Acanthopleuribacterales</taxon>
        <taxon>Acanthopleuribacteraceae</taxon>
        <taxon>Sulfidibacter</taxon>
    </lineage>
</organism>
<gene>
    <name evidence="7" type="ORF">J3U87_09970</name>
</gene>
<dbReference type="EMBL" id="CP071793">
    <property type="protein sequence ID" value="QTD52791.1"/>
    <property type="molecule type" value="Genomic_DNA"/>
</dbReference>
<keyword evidence="8" id="KW-1185">Reference proteome</keyword>
<evidence type="ECO:0000256" key="2">
    <source>
        <dbReference type="ARBA" id="ARBA00023054"/>
    </source>
</evidence>
<dbReference type="RefSeq" id="WP_237382892.1">
    <property type="nucleotide sequence ID" value="NZ_CP071793.1"/>
</dbReference>
<dbReference type="PANTHER" id="PTHR32347">
    <property type="entry name" value="EFFLUX SYSTEM COMPONENT YKNX-RELATED"/>
    <property type="match status" value="1"/>
</dbReference>
<feature type="domain" description="AprE-like beta-barrel" evidence="6">
    <location>
        <begin position="334"/>
        <end position="412"/>
    </location>
</feature>
<reference evidence="7" key="1">
    <citation type="submission" date="2021-03" db="EMBL/GenBank/DDBJ databases">
        <title>Acanthopleuribacteraceae sp. M133.</title>
        <authorList>
            <person name="Wang G."/>
        </authorList>
    </citation>
    <scope>NUCLEOTIDE SEQUENCE</scope>
    <source>
        <strain evidence="7">M133</strain>
    </source>
</reference>
<dbReference type="PRINTS" id="PR01490">
    <property type="entry name" value="RTXTOXIND"/>
</dbReference>
<feature type="transmembrane region" description="Helical" evidence="5">
    <location>
        <begin position="47"/>
        <end position="66"/>
    </location>
</feature>
<dbReference type="Pfam" id="PF26002">
    <property type="entry name" value="Beta-barrel_AprE"/>
    <property type="match status" value="1"/>
</dbReference>
<evidence type="ECO:0000256" key="5">
    <source>
        <dbReference type="SAM" id="Phobius"/>
    </source>
</evidence>
<dbReference type="Proteomes" id="UP000663929">
    <property type="component" value="Chromosome"/>
</dbReference>
<sequence length="435" mass="49857">MSEPEHGQVEEPTPNDDMDGLAPHQYQSLYEEEDIPLLDLRANLHRFVPSIALFFLFFLVITGFLVRIPRELRYTTVLKSATPETIYRFPDPVYLEETMVRPGQQVDGGAPLIRLSSPEIATLIAAYRRAERDLDLFLREKVHDYEIRQDLLHLDIRDLETAIERLELQRAQDRLASGERLRKLQDQSRLAKSRAEARAQLDKDALIAKEDYLDAATRVRTTAADLAQAKLESQRDWHLQGLDLRALQVRLDRTRTQLDLLCQDREIKRRELTQTLENAEENLRLHYGPTRISDGTLVLLAPQASTVSFVFDGQREVGEGLIALKLLKNSADLYAYAKIPPHDIGHVRPGMNLIVKVDTFPHYRWGFVKGTIQHLSLAPDETGAFPFEVRLTDHGKLAELLKIGMTGELVIQVDNRHFWGLVFEGLHQESDRLLR</sequence>
<dbReference type="Gene3D" id="2.40.30.170">
    <property type="match status" value="1"/>
</dbReference>
<evidence type="ECO:0000313" key="7">
    <source>
        <dbReference type="EMBL" id="QTD52791.1"/>
    </source>
</evidence>
<keyword evidence="5" id="KW-0472">Membrane</keyword>
<accession>A0A8A4TUK3</accession>
<dbReference type="PANTHER" id="PTHR32347:SF14">
    <property type="entry name" value="EFFLUX SYSTEM COMPONENT YKNX-RELATED"/>
    <property type="match status" value="1"/>
</dbReference>
<dbReference type="InterPro" id="IPR050465">
    <property type="entry name" value="UPF0194_transport"/>
</dbReference>
<feature type="region of interest" description="Disordered" evidence="4">
    <location>
        <begin position="1"/>
        <end position="22"/>
    </location>
</feature>
<dbReference type="InterPro" id="IPR058982">
    <property type="entry name" value="Beta-barrel_AprE"/>
</dbReference>
<evidence type="ECO:0000256" key="4">
    <source>
        <dbReference type="SAM" id="MobiDB-lite"/>
    </source>
</evidence>
<dbReference type="AlphaFoldDB" id="A0A8A4TUK3"/>
<name>A0A8A4TUK3_SULCO</name>
<proteinExistence type="predicted"/>
<evidence type="ECO:0000256" key="1">
    <source>
        <dbReference type="ARBA" id="ARBA00004196"/>
    </source>
</evidence>
<dbReference type="KEGG" id="scor:J3U87_09970"/>
<evidence type="ECO:0000259" key="6">
    <source>
        <dbReference type="Pfam" id="PF26002"/>
    </source>
</evidence>
<dbReference type="GO" id="GO:0030313">
    <property type="term" value="C:cell envelope"/>
    <property type="evidence" value="ECO:0007669"/>
    <property type="project" value="UniProtKB-SubCell"/>
</dbReference>
<evidence type="ECO:0000313" key="8">
    <source>
        <dbReference type="Proteomes" id="UP000663929"/>
    </source>
</evidence>
<keyword evidence="2 3" id="KW-0175">Coiled coil</keyword>
<protein>
    <submittedName>
        <fullName evidence="7">HlyD family efflux transporter periplasmic adaptor subunit</fullName>
    </submittedName>
</protein>
<keyword evidence="5" id="KW-1133">Transmembrane helix</keyword>
<feature type="coiled-coil region" evidence="3">
    <location>
        <begin position="149"/>
        <end position="176"/>
    </location>
</feature>